<dbReference type="GO" id="GO:0000776">
    <property type="term" value="C:kinetochore"/>
    <property type="evidence" value="ECO:0007669"/>
    <property type="project" value="UniProtKB-KW"/>
</dbReference>
<dbReference type="EMBL" id="GL378406">
    <property type="protein sequence ID" value="EFJ40818.1"/>
    <property type="molecule type" value="Genomic_DNA"/>
</dbReference>
<evidence type="ECO:0000256" key="2">
    <source>
        <dbReference type="SAM" id="Coils"/>
    </source>
</evidence>
<evidence type="ECO:0000256" key="1">
    <source>
        <dbReference type="RuleBase" id="RU368011"/>
    </source>
</evidence>
<dbReference type="RefSeq" id="XP_002958087.1">
    <property type="nucleotide sequence ID" value="XM_002958041.1"/>
</dbReference>
<comment type="similarity">
    <text evidence="1">Belongs to the SPC24 family.</text>
</comment>
<dbReference type="Proteomes" id="UP000001058">
    <property type="component" value="Unassembled WGS sequence"/>
</dbReference>
<comment type="function">
    <text evidence="1">Acts as a component of the essential kinetochore-associated NDC80 complex, which is required for chromosome segregation and spindle checkpoint activity.</text>
</comment>
<dbReference type="Gene3D" id="3.30.160.570">
    <property type="entry name" value="Ncd80 complex, Spc24 subunit"/>
    <property type="match status" value="1"/>
</dbReference>
<keyword evidence="4" id="KW-1185">Reference proteome</keyword>
<evidence type="ECO:0000313" key="3">
    <source>
        <dbReference type="EMBL" id="EFJ40818.1"/>
    </source>
</evidence>
<dbReference type="OrthoDB" id="49185at2759"/>
<organism evidence="4">
    <name type="scientific">Volvox carteri f. nagariensis</name>
    <dbReference type="NCBI Taxonomy" id="3068"/>
    <lineage>
        <taxon>Eukaryota</taxon>
        <taxon>Viridiplantae</taxon>
        <taxon>Chlorophyta</taxon>
        <taxon>core chlorophytes</taxon>
        <taxon>Chlorophyceae</taxon>
        <taxon>CS clade</taxon>
        <taxon>Chlamydomonadales</taxon>
        <taxon>Volvocaceae</taxon>
        <taxon>Volvox</taxon>
    </lineage>
</organism>
<keyword evidence="1" id="KW-0995">Kinetochore</keyword>
<feature type="coiled-coil region" evidence="2">
    <location>
        <begin position="47"/>
        <end position="115"/>
    </location>
</feature>
<dbReference type="GO" id="GO:0051301">
    <property type="term" value="P:cell division"/>
    <property type="evidence" value="ECO:0007669"/>
    <property type="project" value="UniProtKB-UniRule"/>
</dbReference>
<dbReference type="AlphaFoldDB" id="D8UHG0"/>
<comment type="subunit">
    <text evidence="1">Component of the NDC80 complex.</text>
</comment>
<protein>
    <recommendedName>
        <fullName evidence="1">Kinetochore protein Spc24</fullName>
    </recommendedName>
</protein>
<gene>
    <name evidence="3" type="ORF">VOLCADRAFT_107959</name>
</gene>
<reference evidence="3 4" key="1">
    <citation type="journal article" date="2010" name="Science">
        <title>Genomic analysis of organismal complexity in the multicellular green alga Volvox carteri.</title>
        <authorList>
            <person name="Prochnik S.E."/>
            <person name="Umen J."/>
            <person name="Nedelcu A.M."/>
            <person name="Hallmann A."/>
            <person name="Miller S.M."/>
            <person name="Nishii I."/>
            <person name="Ferris P."/>
            <person name="Kuo A."/>
            <person name="Mitros T."/>
            <person name="Fritz-Laylin L.K."/>
            <person name="Hellsten U."/>
            <person name="Chapman J."/>
            <person name="Simakov O."/>
            <person name="Rensing S.A."/>
            <person name="Terry A."/>
            <person name="Pangilinan J."/>
            <person name="Kapitonov V."/>
            <person name="Jurka J."/>
            <person name="Salamov A."/>
            <person name="Shapiro H."/>
            <person name="Schmutz J."/>
            <person name="Grimwood J."/>
            <person name="Lindquist E."/>
            <person name="Lucas S."/>
            <person name="Grigoriev I.V."/>
            <person name="Schmitt R."/>
            <person name="Kirk D."/>
            <person name="Rokhsar D.S."/>
        </authorList>
    </citation>
    <scope>NUCLEOTIDE SEQUENCE [LARGE SCALE GENOMIC DNA]</scope>
    <source>
        <strain evidence="4">f. Nagariensis / Eve</strain>
    </source>
</reference>
<keyword evidence="1" id="KW-0539">Nucleus</keyword>
<name>D8UHG0_VOLCA</name>
<proteinExistence type="inferred from homology"/>
<keyword evidence="1" id="KW-0498">Mitosis</keyword>
<evidence type="ECO:0000313" key="4">
    <source>
        <dbReference type="Proteomes" id="UP000001058"/>
    </source>
</evidence>
<dbReference type="KEGG" id="vcn:VOLCADRAFT_107959"/>
<keyword evidence="1" id="KW-0132">Cell division</keyword>
<keyword evidence="1" id="KW-0158">Chromosome</keyword>
<comment type="subcellular location">
    <subcellularLocation>
        <location evidence="1">Nucleus</location>
    </subcellularLocation>
    <subcellularLocation>
        <location evidence="1">Chromosome</location>
        <location evidence="1">Centromere</location>
        <location evidence="1">Kinetochore</location>
    </subcellularLocation>
</comment>
<dbReference type="eggNOG" id="ENOG502SFDP">
    <property type="taxonomic scope" value="Eukaryota"/>
</dbReference>
<dbReference type="GO" id="GO:0005634">
    <property type="term" value="C:nucleus"/>
    <property type="evidence" value="ECO:0007669"/>
    <property type="project" value="UniProtKB-SubCell"/>
</dbReference>
<accession>D8UHG0</accession>
<dbReference type="GeneID" id="9623212"/>
<keyword evidence="1" id="KW-0137">Centromere</keyword>
<sequence>MAREAFVDDVHSMKVLYQEYTKRNDIDDVAGVEQDIRDAMHKCSMKEADVQQTIKDLSRQARELEEAATYPHREGFHLQRVAALERQIDSAKRMIDDMDMEARTAEQQCEEIDVRMRAAMASARELAAASSSEAANLMSELSMYKHITGVTWWPGKSTISGTVSDAKTGDIRMFDFDQDIDKVELVNKLWELL</sequence>
<keyword evidence="1" id="KW-0131">Cell cycle</keyword>
<keyword evidence="2" id="KW-0175">Coiled coil</keyword>
<dbReference type="InterPro" id="IPR013252">
    <property type="entry name" value="Ndc80_Spc24"/>
</dbReference>
<dbReference type="Pfam" id="PF08286">
    <property type="entry name" value="Spc24"/>
    <property type="match status" value="1"/>
</dbReference>
<dbReference type="InParanoid" id="D8UHG0"/>